<name>A0ACC5ZX72_9RHOB</name>
<protein>
    <submittedName>
        <fullName evidence="1">Thiosulfohydrolase SoxB</fullName>
    </submittedName>
</protein>
<accession>A0ACC5ZX72</accession>
<proteinExistence type="predicted"/>
<gene>
    <name evidence="1" type="primary">soxB</name>
    <name evidence="1" type="ORF">M8744_09465</name>
</gene>
<keyword evidence="2" id="KW-1185">Reference proteome</keyword>
<evidence type="ECO:0000313" key="2">
    <source>
        <dbReference type="Proteomes" id="UP001203036"/>
    </source>
</evidence>
<dbReference type="Proteomes" id="UP001203036">
    <property type="component" value="Unassembled WGS sequence"/>
</dbReference>
<sequence length="565" mass="62290">MISRRDFLQVSMAASALVGASGFGNWARLAAQQSLTQDQLLQFDTFGNVSLIHITDIHAQLKPIYFREPEVNIGVGDNRGQVPHVTGADFRKLYGIDDGSPSHYALTYNDFSSLAKTYGRVGGLDRVATVINAIRADRPDAILLDGGDTWHGSYTCYQTEGQDMVNVMNALKPDAMTFHWEFTLGSDRIAEIVEGLPFAALGQNIFDAEWDEPAELFPPYKFFERGGTKIAVIGQAFPYMPIANPGWMFPEYSFGIRDENMQAMVDEVRAQGAELVVCLSHNGFDVDKKMAGIVKGIDVILSGHTHDALPEPVLVGDTIIVASGSNGKFVSRVDLDVQNGKMMGFRHKLIPIFSDVIEPDKDVAALIDEQRAPFKTQLEEVIGQTDSLLYRRGNFNGSWDDLICDALLSEREADIAMSPGVRWGPSLIPGDDITREDIWNVTSMTYGKAYRNEMTGEFIKVILEDVADNIFNPDPYYQQGGDMVRIGGMGYRIDITKPQGERISDMTLLKTGEAIDPAKNYVVAGWASVNEGTEGPQIWDVVESHIRKMGTVTVQPNNSVKVIGA</sequence>
<reference evidence="1" key="1">
    <citation type="submission" date="2022-06" db="EMBL/GenBank/DDBJ databases">
        <title>Lutimaribacter sp. EGI FJ00013, a novel bacterium isolated from a salt lake sediment enrichment.</title>
        <authorList>
            <person name="Gao L."/>
            <person name="Fang B.-Z."/>
            <person name="Li W.-J."/>
        </authorList>
    </citation>
    <scope>NUCLEOTIDE SEQUENCE</scope>
    <source>
        <strain evidence="1">EGI FJ00013</strain>
    </source>
</reference>
<comment type="caution">
    <text evidence="1">The sequence shown here is derived from an EMBL/GenBank/DDBJ whole genome shotgun (WGS) entry which is preliminary data.</text>
</comment>
<dbReference type="EMBL" id="JAMQGO010000005">
    <property type="protein sequence ID" value="MCM2562371.1"/>
    <property type="molecule type" value="Genomic_DNA"/>
</dbReference>
<organism evidence="1 2">
    <name type="scientific">Lutimaribacter degradans</name>
    <dbReference type="NCBI Taxonomy" id="2945989"/>
    <lineage>
        <taxon>Bacteria</taxon>
        <taxon>Pseudomonadati</taxon>
        <taxon>Pseudomonadota</taxon>
        <taxon>Alphaproteobacteria</taxon>
        <taxon>Rhodobacterales</taxon>
        <taxon>Roseobacteraceae</taxon>
        <taxon>Lutimaribacter</taxon>
    </lineage>
</organism>
<evidence type="ECO:0000313" key="1">
    <source>
        <dbReference type="EMBL" id="MCM2562371.1"/>
    </source>
</evidence>